<name>A0ABR1WSI1_9PEZI</name>
<protein>
    <submittedName>
        <fullName evidence="2">Uncharacterized protein</fullName>
    </submittedName>
</protein>
<feature type="compositionally biased region" description="Polar residues" evidence="1">
    <location>
        <begin position="321"/>
        <end position="336"/>
    </location>
</feature>
<dbReference type="EMBL" id="JAQQWL010000002">
    <property type="protein sequence ID" value="KAK8086116.1"/>
    <property type="molecule type" value="Genomic_DNA"/>
</dbReference>
<evidence type="ECO:0000256" key="1">
    <source>
        <dbReference type="SAM" id="MobiDB-lite"/>
    </source>
</evidence>
<evidence type="ECO:0000313" key="2">
    <source>
        <dbReference type="EMBL" id="KAK8086116.1"/>
    </source>
</evidence>
<sequence>MICCTDSRVRNDVESSIRQSGILYVHPEFGLGACALPLQAGLGPARTEECDFDGQSDEEEDEEDWEATTRGSLTPTTSPPPWAEDHHSESSNSPYSSQSSHPVGLEPTHSLESLEGHPSELEEPRDRREIQVVSLSLEPTLRGDGLKSKLDYVLLPLGGEPKAMNKIELRDPTRSLNLHVPYAVEMPSRQRRVIAVTGSSGVIHGTLLPGSTYFRRADSATVQKLYAVQLQDAVVEGDCGSAVLDAQSGGFYGHIVGGCPYTETAYIVSAADIFHDLQERFGAGAVLVPPPPMVDAVNVEVLDELCKRLMKRRQDDLPNARSGQTSVFSEQPSAESSEGIEITESAMSDILPGIKGTPFTMRLGKMTRTFLDQGKAWDLIHEIFPKETIGVHPEYRQELHLLFEDLIRMLILHVEQDEKSGDSSQAAH</sequence>
<evidence type="ECO:0000313" key="3">
    <source>
        <dbReference type="Proteomes" id="UP001480595"/>
    </source>
</evidence>
<comment type="caution">
    <text evidence="2">The sequence shown here is derived from an EMBL/GenBank/DDBJ whole genome shotgun (WGS) entry which is preliminary data.</text>
</comment>
<feature type="compositionally biased region" description="Acidic residues" evidence="1">
    <location>
        <begin position="50"/>
        <end position="66"/>
    </location>
</feature>
<dbReference type="Proteomes" id="UP001480595">
    <property type="component" value="Unassembled WGS sequence"/>
</dbReference>
<accession>A0ABR1WSI1</accession>
<feature type="region of interest" description="Disordered" evidence="1">
    <location>
        <begin position="316"/>
        <end position="339"/>
    </location>
</feature>
<feature type="compositionally biased region" description="Low complexity" evidence="1">
    <location>
        <begin position="90"/>
        <end position="101"/>
    </location>
</feature>
<organism evidence="2 3">
    <name type="scientific">Apiospora phragmitis</name>
    <dbReference type="NCBI Taxonomy" id="2905665"/>
    <lineage>
        <taxon>Eukaryota</taxon>
        <taxon>Fungi</taxon>
        <taxon>Dikarya</taxon>
        <taxon>Ascomycota</taxon>
        <taxon>Pezizomycotina</taxon>
        <taxon>Sordariomycetes</taxon>
        <taxon>Xylariomycetidae</taxon>
        <taxon>Amphisphaeriales</taxon>
        <taxon>Apiosporaceae</taxon>
        <taxon>Apiospora</taxon>
    </lineage>
</organism>
<gene>
    <name evidence="2" type="ORF">PG994_001090</name>
</gene>
<proteinExistence type="predicted"/>
<keyword evidence="3" id="KW-1185">Reference proteome</keyword>
<feature type="compositionally biased region" description="Basic and acidic residues" evidence="1">
    <location>
        <begin position="112"/>
        <end position="127"/>
    </location>
</feature>
<feature type="region of interest" description="Disordered" evidence="1">
    <location>
        <begin position="45"/>
        <end position="127"/>
    </location>
</feature>
<dbReference type="GeneID" id="92085562"/>
<reference evidence="2 3" key="1">
    <citation type="submission" date="2023-01" db="EMBL/GenBank/DDBJ databases">
        <title>Analysis of 21 Apiospora genomes using comparative genomics revels a genus with tremendous synthesis potential of carbohydrate active enzymes and secondary metabolites.</title>
        <authorList>
            <person name="Sorensen T."/>
        </authorList>
    </citation>
    <scope>NUCLEOTIDE SEQUENCE [LARGE SCALE GENOMIC DNA]</scope>
    <source>
        <strain evidence="2 3">CBS 135458</strain>
    </source>
</reference>
<dbReference type="RefSeq" id="XP_066720640.1">
    <property type="nucleotide sequence ID" value="XM_066852499.1"/>
</dbReference>